<sequence>MPSAAVERFLDHLESAGVELHSLMLLRHGEVVAEGWWEPYTPEGVQLLYSLSKSFTSTAVGLAVAEGRLSVDDPVASFFPQVDQASLHPRVLRMRVRHLLSMSSGHRDDTLASVRDANDPASAFLALVPEEEPGVWFTYNNGATLMLSLIVTRVTGERLLEYLRPRLLAPLGIGDAYWTGTAGFDHGFSGLHLTTEAIARFGQLYLQGGEWQGQQLVPADWVAEATCSHVDNPREPNPDWRQGYGYQFWRCQHDGYRGDGAYGQFCVILPEHDVVLATTAATEDMQAILDAVWTLLLPAFSDEISKPQPAAAALADRLAALTVPPVRGEATPGGVVASGPWRAEMPGEDQPVRSLAVTEAVGGSGWVLQVTEADRTYEVACGHGEWRSQEHNLGGSLTTAACGGWTGAATFTAEIVFTQTPHRLVLVADVDTGMLAARWHTAPLSPIRPRPPR</sequence>
<proteinExistence type="predicted"/>
<protein>
    <submittedName>
        <fullName evidence="2">Beta-lactamase class C-like and penicillin binding proteins (PBPs) superfamily</fullName>
    </submittedName>
</protein>
<dbReference type="SUPFAM" id="SSF56601">
    <property type="entry name" value="beta-lactamase/transpeptidase-like"/>
    <property type="match status" value="1"/>
</dbReference>
<dbReference type="Pfam" id="PF00144">
    <property type="entry name" value="Beta-lactamase"/>
    <property type="match status" value="1"/>
</dbReference>
<dbReference type="PANTHER" id="PTHR43283">
    <property type="entry name" value="BETA-LACTAMASE-RELATED"/>
    <property type="match status" value="1"/>
</dbReference>
<accession>A0A6J4NGT0</accession>
<dbReference type="InterPro" id="IPR012338">
    <property type="entry name" value="Beta-lactam/transpept-like"/>
</dbReference>
<evidence type="ECO:0000313" key="2">
    <source>
        <dbReference type="EMBL" id="CAA9384050.1"/>
    </source>
</evidence>
<dbReference type="AlphaFoldDB" id="A0A6J4NGT0"/>
<dbReference type="EMBL" id="CADCUO010000068">
    <property type="protein sequence ID" value="CAA9384050.1"/>
    <property type="molecule type" value="Genomic_DNA"/>
</dbReference>
<dbReference type="InterPro" id="IPR050789">
    <property type="entry name" value="Diverse_Enzym_Activities"/>
</dbReference>
<organism evidence="2">
    <name type="scientific">uncultured Propionibacteriaceae bacterium</name>
    <dbReference type="NCBI Taxonomy" id="257457"/>
    <lineage>
        <taxon>Bacteria</taxon>
        <taxon>Bacillati</taxon>
        <taxon>Actinomycetota</taxon>
        <taxon>Actinomycetes</taxon>
        <taxon>Propionibacteriales</taxon>
        <taxon>Propionibacteriaceae</taxon>
        <taxon>environmental samples</taxon>
    </lineage>
</organism>
<feature type="domain" description="Beta-lactamase-related" evidence="1">
    <location>
        <begin position="22"/>
        <end position="283"/>
    </location>
</feature>
<evidence type="ECO:0000259" key="1">
    <source>
        <dbReference type="Pfam" id="PF00144"/>
    </source>
</evidence>
<dbReference type="PANTHER" id="PTHR43283:SF7">
    <property type="entry name" value="BETA-LACTAMASE-RELATED DOMAIN-CONTAINING PROTEIN"/>
    <property type="match status" value="1"/>
</dbReference>
<reference evidence="2" key="1">
    <citation type="submission" date="2020-02" db="EMBL/GenBank/DDBJ databases">
        <authorList>
            <person name="Meier V. D."/>
        </authorList>
    </citation>
    <scope>NUCLEOTIDE SEQUENCE</scope>
    <source>
        <strain evidence="2">AVDCRST_MAG75</strain>
    </source>
</reference>
<dbReference type="InterPro" id="IPR001466">
    <property type="entry name" value="Beta-lactam-related"/>
</dbReference>
<name>A0A6J4NGT0_9ACTN</name>
<gene>
    <name evidence="2" type="ORF">AVDCRST_MAG75-1165</name>
</gene>
<dbReference type="Gene3D" id="3.40.710.10">
    <property type="entry name" value="DD-peptidase/beta-lactamase superfamily"/>
    <property type="match status" value="1"/>
</dbReference>